<reference evidence="2 3" key="1">
    <citation type="submission" date="2020-08" db="EMBL/GenBank/DDBJ databases">
        <title>Amycolatopsis sp. nov. DR6-1 isolated from Dendrobium heterocarpum.</title>
        <authorList>
            <person name="Tedsree N."/>
            <person name="Kuncharoen N."/>
            <person name="Likhitwitayawuid K."/>
            <person name="Tanasupawat S."/>
        </authorList>
    </citation>
    <scope>NUCLEOTIDE SEQUENCE [LARGE SCALE GENOMIC DNA]</scope>
    <source>
        <strain evidence="2 3">DR6-1</strain>
    </source>
</reference>
<evidence type="ECO:0000256" key="1">
    <source>
        <dbReference type="SAM" id="MobiDB-lite"/>
    </source>
</evidence>
<feature type="region of interest" description="Disordered" evidence="1">
    <location>
        <begin position="44"/>
        <end position="75"/>
    </location>
</feature>
<accession>A0A7W3W148</accession>
<evidence type="ECO:0000313" key="2">
    <source>
        <dbReference type="EMBL" id="MBB1156905.1"/>
    </source>
</evidence>
<organism evidence="2 3">
    <name type="scientific">Amycolatopsis dendrobii</name>
    <dbReference type="NCBI Taxonomy" id="2760662"/>
    <lineage>
        <taxon>Bacteria</taxon>
        <taxon>Bacillati</taxon>
        <taxon>Actinomycetota</taxon>
        <taxon>Actinomycetes</taxon>
        <taxon>Pseudonocardiales</taxon>
        <taxon>Pseudonocardiaceae</taxon>
        <taxon>Amycolatopsis</taxon>
    </lineage>
</organism>
<feature type="compositionally biased region" description="Polar residues" evidence="1">
    <location>
        <begin position="49"/>
        <end position="61"/>
    </location>
</feature>
<dbReference type="Proteomes" id="UP000526734">
    <property type="component" value="Unassembled WGS sequence"/>
</dbReference>
<sequence length="75" mass="8070">MQAARLVRSWLRERLGDGGAPQPQLVMCERPDANGATQPQLAALGQPDAASTTQPKLSANARSERSPISREQAFI</sequence>
<gene>
    <name evidence="2" type="ORF">H4281_27455</name>
</gene>
<dbReference type="EMBL" id="JACGZW010000009">
    <property type="protein sequence ID" value="MBB1156905.1"/>
    <property type="molecule type" value="Genomic_DNA"/>
</dbReference>
<keyword evidence="3" id="KW-1185">Reference proteome</keyword>
<name>A0A7W3W148_9PSEU</name>
<dbReference type="RefSeq" id="WP_182893794.1">
    <property type="nucleotide sequence ID" value="NZ_JACGZW010000009.1"/>
</dbReference>
<comment type="caution">
    <text evidence="2">The sequence shown here is derived from an EMBL/GenBank/DDBJ whole genome shotgun (WGS) entry which is preliminary data.</text>
</comment>
<protein>
    <submittedName>
        <fullName evidence="2">Uncharacterized protein</fullName>
    </submittedName>
</protein>
<proteinExistence type="predicted"/>
<evidence type="ECO:0000313" key="3">
    <source>
        <dbReference type="Proteomes" id="UP000526734"/>
    </source>
</evidence>
<dbReference type="AlphaFoldDB" id="A0A7W3W148"/>